<dbReference type="GO" id="GO:0004672">
    <property type="term" value="F:protein kinase activity"/>
    <property type="evidence" value="ECO:0007669"/>
    <property type="project" value="TreeGrafter"/>
</dbReference>
<evidence type="ECO:0000259" key="2">
    <source>
        <dbReference type="SMART" id="SM00763"/>
    </source>
</evidence>
<feature type="region of interest" description="Disordered" evidence="1">
    <location>
        <begin position="411"/>
        <end position="463"/>
    </location>
</feature>
<organism evidence="3 4">
    <name type="scientific">Halorubrum saccharovorum DSM 1137</name>
    <dbReference type="NCBI Taxonomy" id="1227484"/>
    <lineage>
        <taxon>Archaea</taxon>
        <taxon>Methanobacteriati</taxon>
        <taxon>Methanobacteriota</taxon>
        <taxon>Stenosarchaea group</taxon>
        <taxon>Halobacteria</taxon>
        <taxon>Halobacteriales</taxon>
        <taxon>Haloferacaceae</taxon>
        <taxon>Halorubrum</taxon>
    </lineage>
</organism>
<dbReference type="RefSeq" id="WP_004048064.1">
    <property type="nucleotide sequence ID" value="NZ_AOJE01000028.1"/>
</dbReference>
<name>M0DZL6_9EURY</name>
<evidence type="ECO:0000256" key="1">
    <source>
        <dbReference type="SAM" id="MobiDB-lite"/>
    </source>
</evidence>
<evidence type="ECO:0000313" key="3">
    <source>
        <dbReference type="EMBL" id="ELZ40142.1"/>
    </source>
</evidence>
<keyword evidence="3" id="KW-0808">Transferase</keyword>
<dbReference type="PATRIC" id="fig|1227484.4.peg.1657"/>
<dbReference type="PANTHER" id="PTHR30267:SF2">
    <property type="entry name" value="PROTEIN PRKA"/>
    <property type="match status" value="1"/>
</dbReference>
<gene>
    <name evidence="3" type="ORF">C471_08230</name>
</gene>
<feature type="region of interest" description="Disordered" evidence="1">
    <location>
        <begin position="805"/>
        <end position="837"/>
    </location>
</feature>
<dbReference type="OrthoDB" id="296642at2157"/>
<dbReference type="PANTHER" id="PTHR30267">
    <property type="entry name" value="PROTEIN KINASE PRKA"/>
    <property type="match status" value="1"/>
</dbReference>
<evidence type="ECO:0000313" key="4">
    <source>
        <dbReference type="Proteomes" id="UP000011514"/>
    </source>
</evidence>
<dbReference type="Pfam" id="PF06798">
    <property type="entry name" value="PrkA"/>
    <property type="match status" value="1"/>
</dbReference>
<comment type="caution">
    <text evidence="3">The sequence shown here is derived from an EMBL/GenBank/DDBJ whole genome shotgun (WGS) entry which is preliminary data.</text>
</comment>
<dbReference type="EMBL" id="AOJE01000028">
    <property type="protein sequence ID" value="ELZ40142.1"/>
    <property type="molecule type" value="Genomic_DNA"/>
</dbReference>
<dbReference type="InterPro" id="IPR013153">
    <property type="entry name" value="Prk_AAA"/>
</dbReference>
<protein>
    <submittedName>
        <fullName evidence="3">Serine protein kinase, PrkA</fullName>
    </submittedName>
</protein>
<dbReference type="AlphaFoldDB" id="M0DZL6"/>
<accession>M0DZL6</accession>
<feature type="compositionally biased region" description="Basic and acidic residues" evidence="1">
    <location>
        <begin position="814"/>
        <end position="837"/>
    </location>
</feature>
<dbReference type="InterPro" id="IPR010650">
    <property type="entry name" value="PrkA_C"/>
</dbReference>
<sequence length="837" mass="90975">MTERDTPDGDAFVRDADETLRGAYDPPMSIEEYVDRVLENPTAAASGARYLLAAVESQGTREVRERGERLERYRFFDDPFNDGEHAVLGNTAALNAFVDDLRAAAAGRGNDETIVWIDGPTATGKSEFKRCLVNGLREFSKTEAGRRYTVEWNVTGAGSGVGAGGGGSGTSLSYGDGGDAGAWYRSPVQTHPLSVFPEAVRESIAEAVDDDAYPIAADVDLDPFSREAYDHLESVYRDEGRRDLFSAITDRDHLRVTSYVVDVGEGIGVLHAEDDGSPKERLVGSWMGGMLRELDSRGRKNPQAFSYDGVLSQGNGVATVVEDASQHADLLRRLLNVPDERRVKLDKGIGMDLDTQLIVISNPDLDAELDRHAEREGADPLKALKRRLTRHEFRYLTNRRLEAELLRREVGGPRGVPTVDGVEGDGDGDEARGRGGAPGPAGPSAAGDPPGSGDGPTRDPAIEPGAAALTIGVRDGDGGVTERELAPHAVGAAALYAVVTRLDTDDLPSGIDLVEKAELYETGEIRRDRGGEEERVTVDDVEFGDGDGRNGVPVTYVRDAVAELLGSDTDRSHPELPVERVVTPTDVLDAMAEGLSEAPVFSRSEVAEFESRKSPVAERVRERQRADVVDAVLAAETVPEETVAEYVEHVYAWDADEPVETERGPEEPDALAMKVFETETLGRFDEDDYRGTDPGEAVATFRRERVIRALTRYAWRNRGDAFSVDDVELGEIPELKAVLESNDLADVKRRFPDLDPAEWADPPADTETERAKESTIARLVDRGYSPASAELTSRAVMRSVRDEWADLTADGDPDESRDSDLPGDGRGDRNGGGRTWD</sequence>
<feature type="region of interest" description="Disordered" evidence="1">
    <location>
        <begin position="754"/>
        <end position="773"/>
    </location>
</feature>
<proteinExistence type="predicted"/>
<reference evidence="3 4" key="1">
    <citation type="journal article" date="2014" name="PLoS Genet.">
        <title>Phylogenetically driven sequencing of extremely halophilic archaea reveals strategies for static and dynamic osmo-response.</title>
        <authorList>
            <person name="Becker E.A."/>
            <person name="Seitzer P.M."/>
            <person name="Tritt A."/>
            <person name="Larsen D."/>
            <person name="Krusor M."/>
            <person name="Yao A.I."/>
            <person name="Wu D."/>
            <person name="Madern D."/>
            <person name="Eisen J.A."/>
            <person name="Darling A.E."/>
            <person name="Facciotti M.T."/>
        </authorList>
    </citation>
    <scope>NUCLEOTIDE SEQUENCE [LARGE SCALE GENOMIC DNA]</scope>
    <source>
        <strain evidence="3 4">DSM 1137</strain>
    </source>
</reference>
<dbReference type="Proteomes" id="UP000011514">
    <property type="component" value="Unassembled WGS sequence"/>
</dbReference>
<feature type="domain" description="PrkA AAA" evidence="2">
    <location>
        <begin position="28"/>
        <end position="509"/>
    </location>
</feature>
<keyword evidence="4" id="KW-1185">Reference proteome</keyword>
<feature type="compositionally biased region" description="Low complexity" evidence="1">
    <location>
        <begin position="442"/>
        <end position="451"/>
    </location>
</feature>
<keyword evidence="3" id="KW-0418">Kinase</keyword>
<dbReference type="STRING" id="1227484.C471_08230"/>
<dbReference type="eggNOG" id="arCOG02892">
    <property type="taxonomic scope" value="Archaea"/>
</dbReference>
<dbReference type="SMART" id="SM00763">
    <property type="entry name" value="AAA_PrkA"/>
    <property type="match status" value="1"/>
</dbReference>